<evidence type="ECO:0000313" key="2">
    <source>
        <dbReference type="Proteomes" id="UP001153737"/>
    </source>
</evidence>
<organism evidence="1 2">
    <name type="scientific">Phaedon cochleariae</name>
    <name type="common">Mustard beetle</name>
    <dbReference type="NCBI Taxonomy" id="80249"/>
    <lineage>
        <taxon>Eukaryota</taxon>
        <taxon>Metazoa</taxon>
        <taxon>Ecdysozoa</taxon>
        <taxon>Arthropoda</taxon>
        <taxon>Hexapoda</taxon>
        <taxon>Insecta</taxon>
        <taxon>Pterygota</taxon>
        <taxon>Neoptera</taxon>
        <taxon>Endopterygota</taxon>
        <taxon>Coleoptera</taxon>
        <taxon>Polyphaga</taxon>
        <taxon>Cucujiformia</taxon>
        <taxon>Chrysomeloidea</taxon>
        <taxon>Chrysomelidae</taxon>
        <taxon>Chrysomelinae</taxon>
        <taxon>Chrysomelini</taxon>
        <taxon>Phaedon</taxon>
    </lineage>
</organism>
<proteinExistence type="predicted"/>
<name>A0A9N9X327_PHACE</name>
<reference evidence="1" key="1">
    <citation type="submission" date="2022-01" db="EMBL/GenBank/DDBJ databases">
        <authorList>
            <person name="King R."/>
        </authorList>
    </citation>
    <scope>NUCLEOTIDE SEQUENCE</scope>
</reference>
<reference evidence="1" key="2">
    <citation type="submission" date="2022-10" db="EMBL/GenBank/DDBJ databases">
        <authorList>
            <consortium name="ENA_rothamsted_submissions"/>
            <consortium name="culmorum"/>
            <person name="King R."/>
        </authorList>
    </citation>
    <scope>NUCLEOTIDE SEQUENCE</scope>
</reference>
<protein>
    <submittedName>
        <fullName evidence="1">Uncharacterized protein</fullName>
    </submittedName>
</protein>
<dbReference type="Proteomes" id="UP001153737">
    <property type="component" value="Chromosome 3"/>
</dbReference>
<evidence type="ECO:0000313" key="1">
    <source>
        <dbReference type="EMBL" id="CAG9819851.1"/>
    </source>
</evidence>
<keyword evidence="2" id="KW-1185">Reference proteome</keyword>
<dbReference type="AlphaFoldDB" id="A0A9N9X327"/>
<accession>A0A9N9X327</accession>
<sequence>MESENFFSTAAIEKAIVNRKVDTENIKVNWLKIREIEVLKKKPFSIFMRTDFETAAQEINIEKKRGMPSNYSNSNFSKLLESLWPNGKPIAEKKLEDLKSLLCFIPKDAKKFYKNLIGDPYIEEDINGFNAQPDFPLENDD</sequence>
<gene>
    <name evidence="1" type="ORF">PHAECO_LOCUS7704</name>
</gene>
<dbReference type="OrthoDB" id="6680350at2759"/>
<dbReference type="EMBL" id="OU896709">
    <property type="protein sequence ID" value="CAG9819851.1"/>
    <property type="molecule type" value="Genomic_DNA"/>
</dbReference>